<feature type="transmembrane region" description="Helical" evidence="1">
    <location>
        <begin position="209"/>
        <end position="228"/>
    </location>
</feature>
<accession>A0A894T7Z9</accession>
<feature type="transmembrane region" description="Helical" evidence="1">
    <location>
        <begin position="32"/>
        <end position="54"/>
    </location>
</feature>
<feature type="transmembrane region" description="Helical" evidence="1">
    <location>
        <begin position="152"/>
        <end position="173"/>
    </location>
</feature>
<keyword evidence="2" id="KW-0614">Plasmid</keyword>
<geneLocation type="plasmid" evidence="2">
    <name>pSE456_1</name>
</geneLocation>
<dbReference type="PANTHER" id="PTHR37305">
    <property type="entry name" value="INTEGRAL MEMBRANE PROTEIN-RELATED"/>
    <property type="match status" value="1"/>
</dbReference>
<dbReference type="PANTHER" id="PTHR37305:SF1">
    <property type="entry name" value="MEMBRANE PROTEIN"/>
    <property type="match status" value="1"/>
</dbReference>
<reference evidence="2" key="1">
    <citation type="journal article" date="2021" name="MSphere">
        <title>Staphylococcus epidermidis Phages Transduce Antimicrobial Resistance Plasmids and Mobilize Chromosomal Islands.</title>
        <authorList>
            <person name="Fiaarov L."/>
            <person name="Botka T."/>
            <person name="Du X."/>
            <person name="MaalaHov I."/>
            <person name="B P."/>
            <person name="Pantucek R."/>
            <person name="Benea M."/>
            <person name="Roudnick P."/>
            <person name="Winstel V."/>
            <person name="Larsen J."/>
            <person name="Rosenstein R."/>
            <person name="Peschel A."/>
            <person name="DoakaY J."/>
        </authorList>
    </citation>
    <scope>NUCLEOTIDE SEQUENCE</scope>
    <source>
        <strain evidence="2">SE456</strain>
    </source>
</reference>
<feature type="transmembrane region" description="Helical" evidence="1">
    <location>
        <begin position="75"/>
        <end position="101"/>
    </location>
</feature>
<dbReference type="EMBL" id="MW364978">
    <property type="protein sequence ID" value="QRX38756.1"/>
    <property type="molecule type" value="Genomic_DNA"/>
</dbReference>
<evidence type="ECO:0000313" key="2">
    <source>
        <dbReference type="EMBL" id="QRX38756.1"/>
    </source>
</evidence>
<proteinExistence type="predicted"/>
<organism evidence="2">
    <name type="scientific">Staphylococcus epidermidis</name>
    <dbReference type="NCBI Taxonomy" id="1282"/>
    <lineage>
        <taxon>Bacteria</taxon>
        <taxon>Bacillati</taxon>
        <taxon>Bacillota</taxon>
        <taxon>Bacilli</taxon>
        <taxon>Bacillales</taxon>
        <taxon>Staphylococcaceae</taxon>
        <taxon>Staphylococcus</taxon>
    </lineage>
</organism>
<keyword evidence="1" id="KW-1133">Transmembrane helix</keyword>
<name>A0A894T7Z9_STAEP</name>
<keyword evidence="1" id="KW-0812">Transmembrane</keyword>
<evidence type="ECO:0000256" key="1">
    <source>
        <dbReference type="SAM" id="Phobius"/>
    </source>
</evidence>
<protein>
    <submittedName>
        <fullName evidence="2">ABC transporter permease</fullName>
    </submittedName>
</protein>
<dbReference type="AlphaFoldDB" id="A0A894T7Z9"/>
<keyword evidence="1" id="KW-0472">Membrane</keyword>
<sequence>MPLIIIVLMTLQALLLKNYVPPKVLLESNFGGLFWVTLLLIIQSSTIITMEFHYGTIKNILYRNSSRKNIILSKILILIIYSFIYFAIIAIFSLILCAIFYHDINIFSNIRNELPLFSQMLLGNLGCYIGTWLVLSITLLISCAVNKSEISIAVGIVFFLITSLLSSILAMTIDRWPWLKWAPVNMMNIVSQINDHSLKATTKLELHELVLGNIFYIIIFLILVVFVFKKKSI</sequence>
<dbReference type="Pfam" id="PF12730">
    <property type="entry name" value="ABC2_membrane_4"/>
    <property type="match status" value="1"/>
</dbReference>
<feature type="transmembrane region" description="Helical" evidence="1">
    <location>
        <begin position="121"/>
        <end position="145"/>
    </location>
</feature>